<reference evidence="3" key="1">
    <citation type="journal article" date="2018" name="Gigascience">
        <title>Genome assembly of the Pink Ipe (Handroanthus impetiginosus, Bignoniaceae), a highly valued, ecologically keystone Neotropical timber forest tree.</title>
        <authorList>
            <person name="Silva-Junior O.B."/>
            <person name="Grattapaglia D."/>
            <person name="Novaes E."/>
            <person name="Collevatti R.G."/>
        </authorList>
    </citation>
    <scope>NUCLEOTIDE SEQUENCE [LARGE SCALE GENOMIC DNA]</scope>
    <source>
        <strain evidence="3">cv. UFG-1</strain>
    </source>
</reference>
<feature type="domain" description="F-box associated beta-propeller type 1" evidence="1">
    <location>
        <begin position="1"/>
        <end position="121"/>
    </location>
</feature>
<name>A0A2G9GWB3_9LAMI</name>
<comment type="caution">
    <text evidence="2">The sequence shown here is derived from an EMBL/GenBank/DDBJ whole genome shotgun (WGS) entry which is preliminary data.</text>
</comment>
<accession>A0A2G9GWB3</accession>
<dbReference type="InterPro" id="IPR017451">
    <property type="entry name" value="F-box-assoc_interact_dom"/>
</dbReference>
<protein>
    <recommendedName>
        <fullName evidence="1">F-box associated beta-propeller type 1 domain-containing protein</fullName>
    </recommendedName>
</protein>
<dbReference type="OrthoDB" id="1938527at2759"/>
<dbReference type="Pfam" id="PF07734">
    <property type="entry name" value="FBA_1"/>
    <property type="match status" value="1"/>
</dbReference>
<evidence type="ECO:0000313" key="3">
    <source>
        <dbReference type="Proteomes" id="UP000231279"/>
    </source>
</evidence>
<gene>
    <name evidence="2" type="ORF">CDL12_18131</name>
</gene>
<proteinExistence type="predicted"/>
<evidence type="ECO:0000313" key="2">
    <source>
        <dbReference type="EMBL" id="PIN09300.1"/>
    </source>
</evidence>
<dbReference type="NCBIfam" id="TIGR01640">
    <property type="entry name" value="F_box_assoc_1"/>
    <property type="match status" value="1"/>
</dbReference>
<dbReference type="InterPro" id="IPR006527">
    <property type="entry name" value="F-box-assoc_dom_typ1"/>
</dbReference>
<dbReference type="AlphaFoldDB" id="A0A2G9GWB3"/>
<keyword evidence="3" id="KW-1185">Reference proteome</keyword>
<dbReference type="Proteomes" id="UP000231279">
    <property type="component" value="Unassembled WGS sequence"/>
</dbReference>
<organism evidence="2 3">
    <name type="scientific">Handroanthus impetiginosus</name>
    <dbReference type="NCBI Taxonomy" id="429701"/>
    <lineage>
        <taxon>Eukaryota</taxon>
        <taxon>Viridiplantae</taxon>
        <taxon>Streptophyta</taxon>
        <taxon>Embryophyta</taxon>
        <taxon>Tracheophyta</taxon>
        <taxon>Spermatophyta</taxon>
        <taxon>Magnoliopsida</taxon>
        <taxon>eudicotyledons</taxon>
        <taxon>Gunneridae</taxon>
        <taxon>Pentapetalae</taxon>
        <taxon>asterids</taxon>
        <taxon>lamiids</taxon>
        <taxon>Lamiales</taxon>
        <taxon>Bignoniaceae</taxon>
        <taxon>Crescentiina</taxon>
        <taxon>Tabebuia alliance</taxon>
        <taxon>Handroanthus</taxon>
    </lineage>
</organism>
<evidence type="ECO:0000259" key="1">
    <source>
        <dbReference type="Pfam" id="PF07734"/>
    </source>
</evidence>
<sequence length="231" mass="26636">MNPLTREKTFFPLGTVSDFRFESYGIAFCNDSSLYKVVHLFCEQQGDSGCEILSISATTREWTRIEGPSSDLLRHIRQTNPVSIGGSVYWMSKRHESDYFIISINVENEKFITKKPPISGAKSSRLMQIGGSRGFVAYEEADKLQAWILMSDGGLEEHCERSFSIIVDVHVVPICCSRNRKGMVRESPRDCIYVYEFDNDEMRAVDSEDYIELRFKRFEKLYIPHRNTILS</sequence>
<dbReference type="EMBL" id="NKXS01003563">
    <property type="protein sequence ID" value="PIN09300.1"/>
    <property type="molecule type" value="Genomic_DNA"/>
</dbReference>